<accession>A0A2N5DTY8</accession>
<gene>
    <name evidence="2" type="ORF">CYR32_19405</name>
</gene>
<sequence length="124" mass="14848">MYVYEYQRSIWPWKHWHPVIKVFNWADIHAERVLMAGHADWGHRIYCAACKPGTYEVEYRFILTWSVGSIYDAYGLWSHCCHYMQFKPVPETPLITHTPLSWTPFNTIRWPEETDRESTTAPEI</sequence>
<dbReference type="EMBL" id="PJZH01000035">
    <property type="protein sequence ID" value="PLR30083.1"/>
    <property type="molecule type" value="Genomic_DNA"/>
</dbReference>
<feature type="domain" description="DUF6708" evidence="1">
    <location>
        <begin position="2"/>
        <end position="95"/>
    </location>
</feature>
<proteinExistence type="predicted"/>
<evidence type="ECO:0000313" key="2">
    <source>
        <dbReference type="EMBL" id="PLR30083.1"/>
    </source>
</evidence>
<protein>
    <recommendedName>
        <fullName evidence="1">DUF6708 domain-containing protein</fullName>
    </recommendedName>
</protein>
<evidence type="ECO:0000313" key="3">
    <source>
        <dbReference type="Proteomes" id="UP000234503"/>
    </source>
</evidence>
<reference evidence="2 3" key="1">
    <citation type="submission" date="2017-12" db="EMBL/GenBank/DDBJ databases">
        <title>Characterization of six clinical isolates of Enterochimera gen. nov., a novel genus of the Yersiniaciae family and the three species Enterochimera arupensis sp. nov., Enterochimera coloradensis sp. nov, and Enterochimera californica sp. nov.</title>
        <authorList>
            <person name="Rossi A."/>
            <person name="Fisher M."/>
        </authorList>
    </citation>
    <scope>NUCLEOTIDE SEQUENCE [LARGE SCALE GENOMIC DNA]</scope>
    <source>
        <strain evidence="3">2016-Iso4</strain>
    </source>
</reference>
<keyword evidence="3" id="KW-1185">Reference proteome</keyword>
<dbReference type="Proteomes" id="UP000234503">
    <property type="component" value="Unassembled WGS sequence"/>
</dbReference>
<organism evidence="2 3">
    <name type="scientific">Chimaeribacter coloradensis</name>
    <dbReference type="NCBI Taxonomy" id="2060068"/>
    <lineage>
        <taxon>Bacteria</taxon>
        <taxon>Pseudomonadati</taxon>
        <taxon>Pseudomonadota</taxon>
        <taxon>Gammaproteobacteria</taxon>
        <taxon>Enterobacterales</taxon>
        <taxon>Yersiniaceae</taxon>
        <taxon>Chimaeribacter</taxon>
    </lineage>
</organism>
<evidence type="ECO:0000259" key="1">
    <source>
        <dbReference type="Pfam" id="PF20455"/>
    </source>
</evidence>
<dbReference type="InterPro" id="IPR046554">
    <property type="entry name" value="DUF6708"/>
</dbReference>
<name>A0A2N5DTY8_9GAMM</name>
<dbReference type="Pfam" id="PF20455">
    <property type="entry name" value="DUF6708"/>
    <property type="match status" value="1"/>
</dbReference>
<comment type="caution">
    <text evidence="2">The sequence shown here is derived from an EMBL/GenBank/DDBJ whole genome shotgun (WGS) entry which is preliminary data.</text>
</comment>
<dbReference type="AlphaFoldDB" id="A0A2N5DTY8"/>